<evidence type="ECO:0000259" key="1">
    <source>
        <dbReference type="Pfam" id="PF00535"/>
    </source>
</evidence>
<keyword evidence="2" id="KW-0808">Transferase</keyword>
<dbReference type="PANTHER" id="PTHR43179">
    <property type="entry name" value="RHAMNOSYLTRANSFERASE WBBL"/>
    <property type="match status" value="1"/>
</dbReference>
<evidence type="ECO:0000313" key="2">
    <source>
        <dbReference type="EMBL" id="MQY44158.1"/>
    </source>
</evidence>
<protein>
    <submittedName>
        <fullName evidence="2">Glycosyltransferase</fullName>
    </submittedName>
</protein>
<comment type="caution">
    <text evidence="2">The sequence shown here is derived from an EMBL/GenBank/DDBJ whole genome shotgun (WGS) entry which is preliminary data.</text>
</comment>
<dbReference type="Gene3D" id="3.90.550.10">
    <property type="entry name" value="Spore Coat Polysaccharide Biosynthesis Protein SpsA, Chain A"/>
    <property type="match status" value="1"/>
</dbReference>
<accession>A0A844AX61</accession>
<gene>
    <name evidence="2" type="ORF">GG681_16045</name>
</gene>
<dbReference type="PANTHER" id="PTHR43179:SF7">
    <property type="entry name" value="RHAMNOSYLTRANSFERASE WBBL"/>
    <property type="match status" value="1"/>
</dbReference>
<sequence>MSDHHPTSQPNVATEEARPDLSIVIIEWNTIDLLRDCLASVFANQGGLKIEVIVVDNDSHDGSPDMVESEFPEVIQIRNADNRGFAAANNQGFDICTGRHVLLLNSDTYVIGDVLAASVRYLDQHSDVGAMGCRVLNPDKTMQATCSMWPRLLDLFFMSSGLWKLKHPRFFGRYQMTNWQRDNERPVEVISGCYLMLRQEVLQQVGQLDEDFFFFGEETDWCKRINTAGWKLMFAPVGEIVHYGSASARKLNHKRDLMLTDATIRLHRKHSGVLAARVAWMILFGFNLSRAAFWSLRSLTAGGSASPRATHFRNVVKGML</sequence>
<dbReference type="InterPro" id="IPR029044">
    <property type="entry name" value="Nucleotide-diphossugar_trans"/>
</dbReference>
<dbReference type="AlphaFoldDB" id="A0A844AX61"/>
<keyword evidence="3" id="KW-1185">Reference proteome</keyword>
<dbReference type="InterPro" id="IPR001173">
    <property type="entry name" value="Glyco_trans_2-like"/>
</dbReference>
<name>A0A844AX61_9RHOB</name>
<proteinExistence type="predicted"/>
<dbReference type="Pfam" id="PF00535">
    <property type="entry name" value="Glycos_transf_2"/>
    <property type="match status" value="1"/>
</dbReference>
<dbReference type="RefSeq" id="WP_153549050.1">
    <property type="nucleotide sequence ID" value="NZ_WIXK01000011.1"/>
</dbReference>
<feature type="domain" description="Glycosyltransferase 2-like" evidence="1">
    <location>
        <begin position="22"/>
        <end position="202"/>
    </location>
</feature>
<dbReference type="GO" id="GO:0016740">
    <property type="term" value="F:transferase activity"/>
    <property type="evidence" value="ECO:0007669"/>
    <property type="project" value="UniProtKB-KW"/>
</dbReference>
<organism evidence="2 3">
    <name type="scientific">Tritonibacter aquimaris</name>
    <dbReference type="NCBI Taxonomy" id="2663379"/>
    <lineage>
        <taxon>Bacteria</taxon>
        <taxon>Pseudomonadati</taxon>
        <taxon>Pseudomonadota</taxon>
        <taxon>Alphaproteobacteria</taxon>
        <taxon>Rhodobacterales</taxon>
        <taxon>Paracoccaceae</taxon>
        <taxon>Tritonibacter</taxon>
    </lineage>
</organism>
<dbReference type="CDD" id="cd04186">
    <property type="entry name" value="GT_2_like_c"/>
    <property type="match status" value="1"/>
</dbReference>
<reference evidence="2 3" key="1">
    <citation type="submission" date="2019-10" db="EMBL/GenBank/DDBJ databases">
        <title>Epibacterium sp. nov., isolated from seawater.</title>
        <authorList>
            <person name="Zhang X."/>
            <person name="Li N."/>
        </authorList>
    </citation>
    <scope>NUCLEOTIDE SEQUENCE [LARGE SCALE GENOMIC DNA]</scope>
    <source>
        <strain evidence="2 3">SM1969</strain>
    </source>
</reference>
<dbReference type="EMBL" id="WIXK01000011">
    <property type="protein sequence ID" value="MQY44158.1"/>
    <property type="molecule type" value="Genomic_DNA"/>
</dbReference>
<dbReference type="SUPFAM" id="SSF53448">
    <property type="entry name" value="Nucleotide-diphospho-sugar transferases"/>
    <property type="match status" value="1"/>
</dbReference>
<evidence type="ECO:0000313" key="3">
    <source>
        <dbReference type="Proteomes" id="UP000436694"/>
    </source>
</evidence>
<dbReference type="Proteomes" id="UP000436694">
    <property type="component" value="Unassembled WGS sequence"/>
</dbReference>